<accession>A0A6J4LMI2</accession>
<sequence>MGGQGLLEQVEAGGPRLVRAVAENDHDRDGALGLGGLVAEGAGPAAVDLQLEVVRGEELTVGLPGDGEGKLSPLGVCLGLLDDEAGGAGGGREGVEDALVRQEAGGGDGPVAGVAQLGGGAAAGALAAAGDAILSPDVGEALTVGRPARLGLVARLAGEVPAGAVVGVDDGDVVPLGLVGDVRDLGAVGRPVEAVAADDAGGDLLGLAGGDVVAEDMVAPLVPVDHVAGEGEPVGHVAPGEVVVVHTGRAVADLDGGAEAVGANDGGCGAVGPAGDEADPGAVLRPAGGGVDGRVVDKHADHAGLERDEPDGATAIPGVGGGESELAAVRGPLGPVGVLERDDVQVERGRVGGG</sequence>
<reference evidence="1" key="1">
    <citation type="submission" date="2020-02" db="EMBL/GenBank/DDBJ databases">
        <authorList>
            <person name="Meier V. D."/>
        </authorList>
    </citation>
    <scope>NUCLEOTIDE SEQUENCE</scope>
    <source>
        <strain evidence="1">AVDCRST_MAG24</strain>
    </source>
</reference>
<name>A0A6J4LMI2_9ACTN</name>
<proteinExistence type="predicted"/>
<evidence type="ECO:0000313" key="1">
    <source>
        <dbReference type="EMBL" id="CAA9335665.1"/>
    </source>
</evidence>
<gene>
    <name evidence="1" type="ORF">AVDCRST_MAG24-1023</name>
</gene>
<dbReference type="AlphaFoldDB" id="A0A6J4LMI2"/>
<dbReference type="EMBL" id="CADCUF010000162">
    <property type="protein sequence ID" value="CAA9335665.1"/>
    <property type="molecule type" value="Genomic_DNA"/>
</dbReference>
<organism evidence="1">
    <name type="scientific">uncultured Nocardioidaceae bacterium</name>
    <dbReference type="NCBI Taxonomy" id="253824"/>
    <lineage>
        <taxon>Bacteria</taxon>
        <taxon>Bacillati</taxon>
        <taxon>Actinomycetota</taxon>
        <taxon>Actinomycetes</taxon>
        <taxon>Propionibacteriales</taxon>
        <taxon>Nocardioidaceae</taxon>
        <taxon>environmental samples</taxon>
    </lineage>
</organism>
<feature type="non-terminal residue" evidence="1">
    <location>
        <position position="354"/>
    </location>
</feature>
<protein>
    <submittedName>
        <fullName evidence="1">Uncharacterized protein</fullName>
    </submittedName>
</protein>